<dbReference type="AlphaFoldDB" id="A0AB37X3M4"/>
<organism evidence="2 3">
    <name type="scientific">Bifidobacterium pseudolongum subsp. globosum</name>
    <dbReference type="NCBI Taxonomy" id="1690"/>
    <lineage>
        <taxon>Bacteria</taxon>
        <taxon>Bacillati</taxon>
        <taxon>Actinomycetota</taxon>
        <taxon>Actinomycetes</taxon>
        <taxon>Bifidobacteriales</taxon>
        <taxon>Bifidobacteriaceae</taxon>
        <taxon>Bifidobacterium</taxon>
    </lineage>
</organism>
<comment type="caution">
    <text evidence="2">The sequence shown here is derived from an EMBL/GenBank/DDBJ whole genome shotgun (WGS) entry which is preliminary data.</text>
</comment>
<feature type="domain" description="Beta-galactosidase trimerisation" evidence="1">
    <location>
        <begin position="43"/>
        <end position="141"/>
    </location>
</feature>
<dbReference type="Gene3D" id="3.40.50.880">
    <property type="match status" value="2"/>
</dbReference>
<dbReference type="Pfam" id="PF08532">
    <property type="entry name" value="Glyco_hydro_42M"/>
    <property type="match status" value="1"/>
</dbReference>
<sequence length="199" mass="20932">MPGDMVESTVDLATLKQYRAVVAPTLIMVKPGVAQTLTQYVREGGYPGPLRELCGVWVEEIDAIAPDAHIDVTIGGRTVHGSIVASVIEPEGAQTIATYGGDFYAGTPAATVHTVGEGRVVFIGTALDAEGMSAVIDPVIDACGAETVDSPEGVEVMRRTADDGTLFTTVINTAGRPVHWRHALGGEDLDLAPFETRIM</sequence>
<accession>A0AB37X3M4</accession>
<dbReference type="InterPro" id="IPR029062">
    <property type="entry name" value="Class_I_gatase-like"/>
</dbReference>
<evidence type="ECO:0000313" key="3">
    <source>
        <dbReference type="Proteomes" id="UP000292655"/>
    </source>
</evidence>
<dbReference type="SUPFAM" id="SSF52317">
    <property type="entry name" value="Class I glutamine amidotransferase-like"/>
    <property type="match status" value="1"/>
</dbReference>
<dbReference type="PANTHER" id="PTHR36447:SF1">
    <property type="entry name" value="BETA-GALACTOSIDASE GANA"/>
    <property type="match status" value="1"/>
</dbReference>
<dbReference type="EMBL" id="RYUX01000015">
    <property type="protein sequence ID" value="RYQ36289.1"/>
    <property type="molecule type" value="Genomic_DNA"/>
</dbReference>
<evidence type="ECO:0000313" key="2">
    <source>
        <dbReference type="EMBL" id="RYQ36289.1"/>
    </source>
</evidence>
<evidence type="ECO:0000259" key="1">
    <source>
        <dbReference type="Pfam" id="PF08532"/>
    </source>
</evidence>
<dbReference type="InterPro" id="IPR003476">
    <property type="entry name" value="Glyco_hydro_42"/>
</dbReference>
<protein>
    <submittedName>
        <fullName evidence="2">Beta-galactosidase</fullName>
    </submittedName>
</protein>
<dbReference type="GO" id="GO:0004565">
    <property type="term" value="F:beta-galactosidase activity"/>
    <property type="evidence" value="ECO:0007669"/>
    <property type="project" value="InterPro"/>
</dbReference>
<dbReference type="GO" id="GO:0005975">
    <property type="term" value="P:carbohydrate metabolic process"/>
    <property type="evidence" value="ECO:0007669"/>
    <property type="project" value="InterPro"/>
</dbReference>
<dbReference type="Proteomes" id="UP000292655">
    <property type="component" value="Unassembled WGS sequence"/>
</dbReference>
<gene>
    <name evidence="2" type="ORF">PG2002B_1618</name>
</gene>
<name>A0AB37X3M4_9BIFI</name>
<dbReference type="InterPro" id="IPR013738">
    <property type="entry name" value="Beta_galactosidase_Trimer"/>
</dbReference>
<proteinExistence type="predicted"/>
<dbReference type="PANTHER" id="PTHR36447">
    <property type="entry name" value="BETA-GALACTOSIDASE GANA"/>
    <property type="match status" value="1"/>
</dbReference>
<reference evidence="2 3" key="1">
    <citation type="submission" date="2018-12" db="EMBL/GenBank/DDBJ databases">
        <title>Unveiling genomic diversity among members of the Bifidobacterium pseudolongum species, a widely distributed gut commensal of the animal kingdom.</title>
        <authorList>
            <person name="Lugli G.A."/>
            <person name="Duranti S."/>
            <person name="Albert K."/>
            <person name="Mancabelli L."/>
            <person name="Napoli S."/>
            <person name="Viappiani A."/>
            <person name="Anzalone R."/>
            <person name="Longhi G."/>
            <person name="Milani C."/>
            <person name="Turroni F."/>
            <person name="Alessandri G."/>
            <person name="Sela D.A."/>
            <person name="Van Sinderen D."/>
            <person name="Ventura M."/>
        </authorList>
    </citation>
    <scope>NUCLEOTIDE SEQUENCE [LARGE SCALE GENOMIC DNA]</scope>
    <source>
        <strain evidence="2 3">2002B</strain>
    </source>
</reference>
<dbReference type="CDD" id="cd03143">
    <property type="entry name" value="A4_beta-galactosidase_middle_domain"/>
    <property type="match status" value="1"/>
</dbReference>